<keyword evidence="1" id="KW-0732">Signal</keyword>
<sequence length="59" mass="6362">MAGIFLLLLCLRGLPRAAAGKEQELGDSPPIRRAGRDHCCGEGIWLKKVDVLQLTSACL</sequence>
<evidence type="ECO:0000256" key="1">
    <source>
        <dbReference type="SAM" id="SignalP"/>
    </source>
</evidence>
<gene>
    <name evidence="2" type="primary">g6g-ly6g6d</name>
</gene>
<evidence type="ECO:0000313" key="2">
    <source>
        <dbReference type="EMBL" id="APT43262.1"/>
    </source>
</evidence>
<dbReference type="EMBL" id="KU253666">
    <property type="protein sequence ID" value="APT43262.1"/>
    <property type="molecule type" value="mRNA"/>
</dbReference>
<feature type="chain" id="PRO_5015066729" evidence="1">
    <location>
        <begin position="20"/>
        <end position="59"/>
    </location>
</feature>
<reference evidence="2" key="1">
    <citation type="submission" date="2015-12" db="EMBL/GenBank/DDBJ databases">
        <title>Alternative splicing and transcription induced chimerism in G6F and Ly6G6D among mammals.</title>
        <authorList>
            <person name="Lopez-Diez R."/>
            <person name="Rastrojo A."/>
            <person name="Hernandez-Torres F."/>
            <person name="Aguado B."/>
        </authorList>
    </citation>
    <scope>NUCLEOTIDE SEQUENCE</scope>
</reference>
<proteinExistence type="evidence at transcript level"/>
<protein>
    <submittedName>
        <fullName evidence="2">G6F-LY6G6D fusion protein</fullName>
    </submittedName>
</protein>
<accession>A0A287ABM1</accession>
<organism evidence="2">
    <name type="scientific">Sus scrofa</name>
    <name type="common">Pig</name>
    <dbReference type="NCBI Taxonomy" id="9823"/>
    <lineage>
        <taxon>Eukaryota</taxon>
        <taxon>Metazoa</taxon>
        <taxon>Chordata</taxon>
        <taxon>Craniata</taxon>
        <taxon>Vertebrata</taxon>
        <taxon>Euteleostomi</taxon>
        <taxon>Mammalia</taxon>
        <taxon>Eutheria</taxon>
        <taxon>Laurasiatheria</taxon>
        <taxon>Artiodactyla</taxon>
        <taxon>Suina</taxon>
        <taxon>Suidae</taxon>
        <taxon>Sus</taxon>
    </lineage>
</organism>
<accession>A0A1L6ZAA0</accession>
<name>A0A1L6ZAA0_PIG</name>
<feature type="signal peptide" evidence="1">
    <location>
        <begin position="1"/>
        <end position="19"/>
    </location>
</feature>
<dbReference type="AlphaFoldDB" id="A0A1L6ZAA0"/>